<comment type="caution">
    <text evidence="3">The sequence shown here is derived from an EMBL/GenBank/DDBJ whole genome shotgun (WGS) entry which is preliminary data.</text>
</comment>
<evidence type="ECO:0000313" key="3">
    <source>
        <dbReference type="EMBL" id="MBC5782923.1"/>
    </source>
</evidence>
<evidence type="ECO:0000256" key="1">
    <source>
        <dbReference type="SAM" id="MobiDB-lite"/>
    </source>
</evidence>
<evidence type="ECO:0000256" key="2">
    <source>
        <dbReference type="SAM" id="SignalP"/>
    </source>
</evidence>
<evidence type="ECO:0000313" key="4">
    <source>
        <dbReference type="Proteomes" id="UP000608513"/>
    </source>
</evidence>
<feature type="signal peptide" evidence="2">
    <location>
        <begin position="1"/>
        <end position="22"/>
    </location>
</feature>
<organism evidence="3 4">
    <name type="scientific">Ramlibacter cellulosilyticus</name>
    <dbReference type="NCBI Taxonomy" id="2764187"/>
    <lineage>
        <taxon>Bacteria</taxon>
        <taxon>Pseudomonadati</taxon>
        <taxon>Pseudomonadota</taxon>
        <taxon>Betaproteobacteria</taxon>
        <taxon>Burkholderiales</taxon>
        <taxon>Comamonadaceae</taxon>
        <taxon>Ramlibacter</taxon>
    </lineage>
</organism>
<dbReference type="Proteomes" id="UP000608513">
    <property type="component" value="Unassembled WGS sequence"/>
</dbReference>
<dbReference type="RefSeq" id="WP_187075660.1">
    <property type="nucleotide sequence ID" value="NZ_JACORT010000002.1"/>
</dbReference>
<proteinExistence type="predicted"/>
<gene>
    <name evidence="3" type="ORF">H8N03_08190</name>
</gene>
<accession>A0A923SB65</accession>
<reference evidence="3" key="1">
    <citation type="submission" date="2020-08" db="EMBL/GenBank/DDBJ databases">
        <title>Ramlibacter sp. USB13 16S ribosomal RNA gene genome sequencing and assembly.</title>
        <authorList>
            <person name="Kang M."/>
        </authorList>
    </citation>
    <scope>NUCLEOTIDE SEQUENCE</scope>
    <source>
        <strain evidence="3">USB13</strain>
    </source>
</reference>
<protein>
    <recommendedName>
        <fullName evidence="5">Cell envelope biogenesis protein TolA</fullName>
    </recommendedName>
</protein>
<dbReference type="EMBL" id="JACORT010000002">
    <property type="protein sequence ID" value="MBC5782923.1"/>
    <property type="molecule type" value="Genomic_DNA"/>
</dbReference>
<evidence type="ECO:0008006" key="5">
    <source>
        <dbReference type="Google" id="ProtNLM"/>
    </source>
</evidence>
<dbReference type="AlphaFoldDB" id="A0A923SB65"/>
<name>A0A923SB65_9BURK</name>
<sequence length="107" mass="10641">MIKIILTTAAASLALLASGVYAQSDTAGESRAAPAKSATKAEKESAKAKRRATSKEIAQGKGSTTSDNTVKEGKTATAAEKSAAKSKRKTEGAAAAKTGSAGGEAKQ</sequence>
<keyword evidence="4" id="KW-1185">Reference proteome</keyword>
<keyword evidence="2" id="KW-0732">Signal</keyword>
<feature type="region of interest" description="Disordered" evidence="1">
    <location>
        <begin position="24"/>
        <end position="107"/>
    </location>
</feature>
<feature type="chain" id="PRO_5037688767" description="Cell envelope biogenesis protein TolA" evidence="2">
    <location>
        <begin position="23"/>
        <end position="107"/>
    </location>
</feature>